<dbReference type="Proteomes" id="UP000824208">
    <property type="component" value="Unassembled WGS sequence"/>
</dbReference>
<keyword evidence="2" id="KW-0732">Signal</keyword>
<feature type="domain" description="SLH" evidence="3">
    <location>
        <begin position="31"/>
        <end position="89"/>
    </location>
</feature>
<feature type="signal peptide" evidence="2">
    <location>
        <begin position="1"/>
        <end position="33"/>
    </location>
</feature>
<feature type="domain" description="SLH" evidence="3">
    <location>
        <begin position="156"/>
        <end position="213"/>
    </location>
</feature>
<dbReference type="InterPro" id="IPR001119">
    <property type="entry name" value="SLH_dom"/>
</dbReference>
<feature type="domain" description="SLH" evidence="3">
    <location>
        <begin position="91"/>
        <end position="154"/>
    </location>
</feature>
<evidence type="ECO:0000259" key="3">
    <source>
        <dbReference type="PROSITE" id="PS51272"/>
    </source>
</evidence>
<name>A0A9D2S4D2_9FIRM</name>
<gene>
    <name evidence="4" type="ORF">H9714_02940</name>
</gene>
<organism evidence="4 5">
    <name type="scientific">Candidatus Flavonifractor intestinipullorum</name>
    <dbReference type="NCBI Taxonomy" id="2838587"/>
    <lineage>
        <taxon>Bacteria</taxon>
        <taxon>Bacillati</taxon>
        <taxon>Bacillota</taxon>
        <taxon>Clostridia</taxon>
        <taxon>Eubacteriales</taxon>
        <taxon>Oscillospiraceae</taxon>
        <taxon>Flavonifractor</taxon>
    </lineage>
</organism>
<dbReference type="AlphaFoldDB" id="A0A9D2S4D2"/>
<evidence type="ECO:0000313" key="4">
    <source>
        <dbReference type="EMBL" id="HJB56488.1"/>
    </source>
</evidence>
<dbReference type="EMBL" id="DWYC01000034">
    <property type="protein sequence ID" value="HJB56488.1"/>
    <property type="molecule type" value="Genomic_DNA"/>
</dbReference>
<dbReference type="PANTHER" id="PTHR43308:SF5">
    <property type="entry name" value="S-LAYER PROTEIN _ PEPTIDOGLYCAN ENDO-BETA-N-ACETYLGLUCOSAMINIDASE"/>
    <property type="match status" value="1"/>
</dbReference>
<dbReference type="PROSITE" id="PS51272">
    <property type="entry name" value="SLH"/>
    <property type="match status" value="3"/>
</dbReference>
<dbReference type="PANTHER" id="PTHR43308">
    <property type="entry name" value="OUTER MEMBRANE PROTEIN ALPHA-RELATED"/>
    <property type="match status" value="1"/>
</dbReference>
<keyword evidence="1" id="KW-0677">Repeat</keyword>
<evidence type="ECO:0000256" key="1">
    <source>
        <dbReference type="ARBA" id="ARBA00022737"/>
    </source>
</evidence>
<evidence type="ECO:0000313" key="5">
    <source>
        <dbReference type="Proteomes" id="UP000824208"/>
    </source>
</evidence>
<feature type="chain" id="PRO_5038484004" evidence="2">
    <location>
        <begin position="34"/>
        <end position="213"/>
    </location>
</feature>
<accession>A0A9D2S4D2</accession>
<dbReference type="InterPro" id="IPR051465">
    <property type="entry name" value="Cell_Envelope_Struct_Comp"/>
</dbReference>
<reference evidence="4" key="1">
    <citation type="journal article" date="2021" name="PeerJ">
        <title>Extensive microbial diversity within the chicken gut microbiome revealed by metagenomics and culture.</title>
        <authorList>
            <person name="Gilroy R."/>
            <person name="Ravi A."/>
            <person name="Getino M."/>
            <person name="Pursley I."/>
            <person name="Horton D.L."/>
            <person name="Alikhan N.F."/>
            <person name="Baker D."/>
            <person name="Gharbi K."/>
            <person name="Hall N."/>
            <person name="Watson M."/>
            <person name="Adriaenssens E.M."/>
            <person name="Foster-Nyarko E."/>
            <person name="Jarju S."/>
            <person name="Secka A."/>
            <person name="Antonio M."/>
            <person name="Oren A."/>
            <person name="Chaudhuri R.R."/>
            <person name="La Ragione R."/>
            <person name="Hildebrand F."/>
            <person name="Pallen M.J."/>
        </authorList>
    </citation>
    <scope>NUCLEOTIDE SEQUENCE</scope>
    <source>
        <strain evidence="4">CHK189-11263</strain>
    </source>
</reference>
<comment type="caution">
    <text evidence="4">The sequence shown here is derived from an EMBL/GenBank/DDBJ whole genome shotgun (WGS) entry which is preliminary data.</text>
</comment>
<proteinExistence type="predicted"/>
<dbReference type="Pfam" id="PF00395">
    <property type="entry name" value="SLH"/>
    <property type="match status" value="3"/>
</dbReference>
<sequence>MRRSGTIKGRALRAVCGLTLALALAVPAGAAQAAFTDVPAGSWYSQAVEEAVAAGLMSGTSATTFSPDWAVTRGMAVTVLWRLSGAPAPAGEGSFTDVPADTWYTQAAAWAQEQGIASGDGRGAFRPESAITREELAVLLYQYALRTDSDTAEGVLELYRDGNTVSSWAKTAMEHAVGAGLITGSGGTLAPKRAATRAELAVVLERLTTPAMG</sequence>
<protein>
    <submittedName>
        <fullName evidence="4">S-layer homology domain-containing protein</fullName>
    </submittedName>
</protein>
<evidence type="ECO:0000256" key="2">
    <source>
        <dbReference type="SAM" id="SignalP"/>
    </source>
</evidence>
<reference evidence="4" key="2">
    <citation type="submission" date="2021-04" db="EMBL/GenBank/DDBJ databases">
        <authorList>
            <person name="Gilroy R."/>
        </authorList>
    </citation>
    <scope>NUCLEOTIDE SEQUENCE</scope>
    <source>
        <strain evidence="4">CHK189-11263</strain>
    </source>
</reference>